<dbReference type="GO" id="GO:0006526">
    <property type="term" value="P:L-arginine biosynthetic process"/>
    <property type="evidence" value="ECO:0007669"/>
    <property type="project" value="TreeGrafter"/>
</dbReference>
<reference evidence="5 6" key="1">
    <citation type="submission" date="2019-02" db="EMBL/GenBank/DDBJ databases">
        <title>Deep-cultivation of Planctomycetes and their phenomic and genomic characterization uncovers novel biology.</title>
        <authorList>
            <person name="Wiegand S."/>
            <person name="Jogler M."/>
            <person name="Boedeker C."/>
            <person name="Pinto D."/>
            <person name="Vollmers J."/>
            <person name="Rivas-Marin E."/>
            <person name="Kohn T."/>
            <person name="Peeters S.H."/>
            <person name="Heuer A."/>
            <person name="Rast P."/>
            <person name="Oberbeckmann S."/>
            <person name="Bunk B."/>
            <person name="Jeske O."/>
            <person name="Meyerdierks A."/>
            <person name="Storesund J.E."/>
            <person name="Kallscheuer N."/>
            <person name="Luecker S."/>
            <person name="Lage O.M."/>
            <person name="Pohl T."/>
            <person name="Merkel B.J."/>
            <person name="Hornburger P."/>
            <person name="Mueller R.-W."/>
            <person name="Bruemmer F."/>
            <person name="Labrenz M."/>
            <person name="Spormann A.M."/>
            <person name="Op den Camp H."/>
            <person name="Overmann J."/>
            <person name="Amann R."/>
            <person name="Jetten M.S.M."/>
            <person name="Mascher T."/>
            <person name="Medema M.H."/>
            <person name="Devos D.P."/>
            <person name="Kaster A.-K."/>
            <person name="Ovreas L."/>
            <person name="Rohde M."/>
            <person name="Galperin M.Y."/>
            <person name="Jogler C."/>
        </authorList>
    </citation>
    <scope>NUCLEOTIDE SEQUENCE [LARGE SCALE GENOMIC DNA]</scope>
    <source>
        <strain evidence="5 6">Mal48</strain>
    </source>
</reference>
<dbReference type="CDD" id="cd03894">
    <property type="entry name" value="M20_ArgE"/>
    <property type="match status" value="1"/>
</dbReference>
<evidence type="ECO:0000256" key="2">
    <source>
        <dbReference type="ARBA" id="ARBA00022801"/>
    </source>
</evidence>
<dbReference type="PANTHER" id="PTHR43808:SF31">
    <property type="entry name" value="N-ACETYL-L-CITRULLINE DEACETYLASE"/>
    <property type="match status" value="1"/>
</dbReference>
<organism evidence="5 6">
    <name type="scientific">Thalassoglobus polymorphus</name>
    <dbReference type="NCBI Taxonomy" id="2527994"/>
    <lineage>
        <taxon>Bacteria</taxon>
        <taxon>Pseudomonadati</taxon>
        <taxon>Planctomycetota</taxon>
        <taxon>Planctomycetia</taxon>
        <taxon>Planctomycetales</taxon>
        <taxon>Planctomycetaceae</taxon>
        <taxon>Thalassoglobus</taxon>
    </lineage>
</organism>
<dbReference type="InterPro" id="IPR011650">
    <property type="entry name" value="Peptidase_M20_dimer"/>
</dbReference>
<evidence type="ECO:0000313" key="6">
    <source>
        <dbReference type="Proteomes" id="UP000315724"/>
    </source>
</evidence>
<dbReference type="GO" id="GO:0008777">
    <property type="term" value="F:acetylornithine deacetylase activity"/>
    <property type="evidence" value="ECO:0007669"/>
    <property type="project" value="UniProtKB-EC"/>
</dbReference>
<evidence type="ECO:0000256" key="3">
    <source>
        <dbReference type="ARBA" id="ARBA00023285"/>
    </source>
</evidence>
<dbReference type="KEGG" id="tpol:Mal48_43380"/>
<keyword evidence="6" id="KW-1185">Reference proteome</keyword>
<evidence type="ECO:0000259" key="4">
    <source>
        <dbReference type="Pfam" id="PF07687"/>
    </source>
</evidence>
<evidence type="ECO:0000313" key="5">
    <source>
        <dbReference type="EMBL" id="QDT35064.1"/>
    </source>
</evidence>
<accession>A0A517QTT9</accession>
<dbReference type="InterPro" id="IPR002933">
    <property type="entry name" value="Peptidase_M20"/>
</dbReference>
<dbReference type="InterPro" id="IPR050072">
    <property type="entry name" value="Peptidase_M20A"/>
</dbReference>
<keyword evidence="1" id="KW-0479">Metal-binding</keyword>
<protein>
    <submittedName>
        <fullName evidence="5">Acetylornithine deacetylase</fullName>
        <ecNumber evidence="5">3.5.1.16</ecNumber>
    </submittedName>
</protein>
<keyword evidence="3" id="KW-0170">Cobalt</keyword>
<evidence type="ECO:0000256" key="1">
    <source>
        <dbReference type="ARBA" id="ARBA00022723"/>
    </source>
</evidence>
<dbReference type="AlphaFoldDB" id="A0A517QTT9"/>
<proteinExistence type="predicted"/>
<dbReference type="SUPFAM" id="SSF53187">
    <property type="entry name" value="Zn-dependent exopeptidases"/>
    <property type="match status" value="1"/>
</dbReference>
<keyword evidence="2 5" id="KW-0378">Hydrolase</keyword>
<dbReference type="InterPro" id="IPR036264">
    <property type="entry name" value="Bact_exopeptidase_dim_dom"/>
</dbReference>
<dbReference type="SUPFAM" id="SSF55031">
    <property type="entry name" value="Bacterial exopeptidase dimerisation domain"/>
    <property type="match status" value="1"/>
</dbReference>
<dbReference type="EC" id="3.5.1.16" evidence="5"/>
<dbReference type="PANTHER" id="PTHR43808">
    <property type="entry name" value="ACETYLORNITHINE DEACETYLASE"/>
    <property type="match status" value="1"/>
</dbReference>
<dbReference type="GO" id="GO:0046872">
    <property type="term" value="F:metal ion binding"/>
    <property type="evidence" value="ECO:0007669"/>
    <property type="project" value="UniProtKB-KW"/>
</dbReference>
<dbReference type="Pfam" id="PF07687">
    <property type="entry name" value="M20_dimer"/>
    <property type="match status" value="1"/>
</dbReference>
<gene>
    <name evidence="5" type="primary">argE</name>
    <name evidence="5" type="ORF">Mal48_43380</name>
</gene>
<dbReference type="EMBL" id="CP036267">
    <property type="protein sequence ID" value="QDT35064.1"/>
    <property type="molecule type" value="Genomic_DNA"/>
</dbReference>
<dbReference type="Gene3D" id="3.30.70.360">
    <property type="match status" value="1"/>
</dbReference>
<dbReference type="OrthoDB" id="9792335at2"/>
<dbReference type="Proteomes" id="UP000315724">
    <property type="component" value="Chromosome"/>
</dbReference>
<dbReference type="RefSeq" id="WP_145204017.1">
    <property type="nucleotide sequence ID" value="NZ_CP036267.1"/>
</dbReference>
<feature type="domain" description="Peptidase M20 dimerisation" evidence="4">
    <location>
        <begin position="177"/>
        <end position="287"/>
    </location>
</feature>
<dbReference type="Gene3D" id="3.40.630.10">
    <property type="entry name" value="Zn peptidases"/>
    <property type="match status" value="1"/>
</dbReference>
<sequence length="376" mass="41763">MPSALEYTQSMVAFDSVSSKSNVEVTNQIEDWLKQLGCEVERVDYIDANGVSKSNILGKIGSGEGGLAYFGHSDVVPATTWVFDEHGPFEPTIKDGKLFGRGTTDMKGSVACFLAAMESVKNKQLTAPVYFCCTADEEVGMRGAEQVVKNSSMYREMVAGQARAIIGEPTMLDVVHGHKGGCSIVVTSKGRAAHSSTKEGINANWKMIPFLAEMRALNDELESDSKWQNEEFTPPTMTMNIGINDHTGAINITPPQSICTIYYRRMPGIDAEPIFERIQNAAESNGLEFEARFRANPFYIDPKAEYVQECLELAENKTPRTVSYGTDGAWYYELERAVVMGPGNIAQAHTHDEFLDLKEFDRGTDIYTRMIHRWCL</sequence>
<dbReference type="Pfam" id="PF01546">
    <property type="entry name" value="Peptidase_M20"/>
    <property type="match status" value="1"/>
</dbReference>
<name>A0A517QTT9_9PLAN</name>